<dbReference type="EMBL" id="VDUX01000003">
    <property type="protein sequence ID" value="TXL61541.1"/>
    <property type="molecule type" value="Genomic_DNA"/>
</dbReference>
<organism evidence="9 10">
    <name type="scientific">Aeromicrobium terrae</name>
    <dbReference type="NCBI Taxonomy" id="2498846"/>
    <lineage>
        <taxon>Bacteria</taxon>
        <taxon>Bacillati</taxon>
        <taxon>Actinomycetota</taxon>
        <taxon>Actinomycetes</taxon>
        <taxon>Propionibacteriales</taxon>
        <taxon>Nocardioidaceae</taxon>
        <taxon>Aeromicrobium</taxon>
    </lineage>
</organism>
<evidence type="ECO:0000313" key="9">
    <source>
        <dbReference type="EMBL" id="TXL61541.1"/>
    </source>
</evidence>
<evidence type="ECO:0000256" key="7">
    <source>
        <dbReference type="SAM" id="Phobius"/>
    </source>
</evidence>
<feature type="transmembrane region" description="Helical" evidence="7">
    <location>
        <begin position="219"/>
        <end position="237"/>
    </location>
</feature>
<keyword evidence="10" id="KW-1185">Reference proteome</keyword>
<feature type="transmembrane region" description="Helical" evidence="7">
    <location>
        <begin position="502"/>
        <end position="521"/>
    </location>
</feature>
<evidence type="ECO:0000256" key="3">
    <source>
        <dbReference type="ARBA" id="ARBA00022475"/>
    </source>
</evidence>
<feature type="transmembrane region" description="Helical" evidence="7">
    <location>
        <begin position="614"/>
        <end position="633"/>
    </location>
</feature>
<evidence type="ECO:0000256" key="4">
    <source>
        <dbReference type="ARBA" id="ARBA00022692"/>
    </source>
</evidence>
<evidence type="ECO:0000259" key="8">
    <source>
        <dbReference type="PROSITE" id="PS50156"/>
    </source>
</evidence>
<accession>A0A5C8NL63</accession>
<evidence type="ECO:0000256" key="1">
    <source>
        <dbReference type="ARBA" id="ARBA00004651"/>
    </source>
</evidence>
<keyword evidence="6 7" id="KW-0472">Membrane</keyword>
<dbReference type="SUPFAM" id="SSF82866">
    <property type="entry name" value="Multidrug efflux transporter AcrB transmembrane domain"/>
    <property type="match status" value="2"/>
</dbReference>
<dbReference type="PROSITE" id="PS50156">
    <property type="entry name" value="SSD"/>
    <property type="match status" value="1"/>
</dbReference>
<keyword evidence="5 7" id="KW-1133">Transmembrane helix</keyword>
<feature type="domain" description="SSD" evidence="8">
    <location>
        <begin position="203"/>
        <end position="317"/>
    </location>
</feature>
<dbReference type="PANTHER" id="PTHR33406:SF11">
    <property type="entry name" value="MEMBRANE PROTEIN SCO6666-RELATED"/>
    <property type="match status" value="1"/>
</dbReference>
<comment type="subcellular location">
    <subcellularLocation>
        <location evidence="1">Cell membrane</location>
        <topology evidence="1">Multi-pass membrane protein</topology>
    </subcellularLocation>
</comment>
<dbReference type="RefSeq" id="WP_147685907.1">
    <property type="nucleotide sequence ID" value="NZ_VDUX01000003.1"/>
</dbReference>
<keyword evidence="3" id="KW-1003">Cell membrane</keyword>
<dbReference type="InterPro" id="IPR050545">
    <property type="entry name" value="Mycobact_MmpL"/>
</dbReference>
<gene>
    <name evidence="9" type="ORF">FHP06_08970</name>
</gene>
<dbReference type="OrthoDB" id="7051771at2"/>
<feature type="transmembrane region" description="Helical" evidence="7">
    <location>
        <begin position="569"/>
        <end position="593"/>
    </location>
</feature>
<dbReference type="Gene3D" id="1.20.1640.10">
    <property type="entry name" value="Multidrug efflux transporter AcrB transmembrane domain"/>
    <property type="match status" value="2"/>
</dbReference>
<sequence>MNPLNRLGLATARHPWRTIAIWVVALLALGTAVSSWGGTPQDDWDVPGARGQAGLDQLREHFPDAGGATAQVVVHDDGSLSSSVVTATQKRLGDMPHALPVEPPRLSADGDTALFTVRYDVEVTHHDLMGKTGPLEDATQGARDAGYRVELGGELPGTATKIEGRGELIGVGVALLLLVIAFGSVVAAGLPVAVALGGLAAGSMGVTILAGVMDVSTTAPTIASMVGLGVGIDYALLMVTRHLEHLRAGETPVQAAANATGTAGKSVVGAGLTVLVSLMGLRLAELPTYSSFGFATGITVFTVMVAAVTLVPALCAMAGDRLRPRRDRKARQVVPTREPLTARWVARVARRPLAWALAALVVLLALAAPALGMRTWPQDGGSQPTSLTTRQAHDLIAEELGDGANGPLTVVVDRTKLDDRAVADLHARTARTEGVAGQTQVVTSPDGRLDVWDIQPTSDPADEATTQLIDRLREDVLPTKGVEVTGFTVVLADISAMLADRLWVVVGFVVAMSIVLLMVMFRSVIVPLKAAAMNLLSVAAAYGVMTMVFQHGWGSSLLGVDHAVPVSSWVPILMFTVLFGLSMDYEVFLLSAVREDWLRTGDARRSVATGLASTGRVISMAAAIMVAVFLGFATESDLVVKMLGVGLAVAIALDATVVRLVLVPATMTMLGRWNWWFPGRRSSTPRSDVTKTLTYV</sequence>
<evidence type="ECO:0000256" key="2">
    <source>
        <dbReference type="ARBA" id="ARBA00010157"/>
    </source>
</evidence>
<feature type="transmembrane region" description="Helical" evidence="7">
    <location>
        <begin position="639"/>
        <end position="662"/>
    </location>
</feature>
<feature type="transmembrane region" description="Helical" evidence="7">
    <location>
        <begin position="528"/>
        <end position="549"/>
    </location>
</feature>
<evidence type="ECO:0000256" key="6">
    <source>
        <dbReference type="ARBA" id="ARBA00023136"/>
    </source>
</evidence>
<comment type="caution">
    <text evidence="9">The sequence shown here is derived from an EMBL/GenBank/DDBJ whole genome shotgun (WGS) entry which is preliminary data.</text>
</comment>
<feature type="transmembrane region" description="Helical" evidence="7">
    <location>
        <begin position="267"/>
        <end position="284"/>
    </location>
</feature>
<dbReference type="InterPro" id="IPR004869">
    <property type="entry name" value="MMPL_dom"/>
</dbReference>
<dbReference type="PANTHER" id="PTHR33406">
    <property type="entry name" value="MEMBRANE PROTEIN MJ1562-RELATED"/>
    <property type="match status" value="1"/>
</dbReference>
<evidence type="ECO:0000313" key="10">
    <source>
        <dbReference type="Proteomes" id="UP000321571"/>
    </source>
</evidence>
<dbReference type="AlphaFoldDB" id="A0A5C8NL63"/>
<protein>
    <submittedName>
        <fullName evidence="9">MMPL family transporter</fullName>
    </submittedName>
</protein>
<reference evidence="9 10" key="1">
    <citation type="submission" date="2019-06" db="EMBL/GenBank/DDBJ databases">
        <title>Aeromicrobium sp. nov., isolated from a maize field.</title>
        <authorList>
            <person name="Lin S.-Y."/>
            <person name="Tsai C.-F."/>
            <person name="Young C.-C."/>
        </authorList>
    </citation>
    <scope>NUCLEOTIDE SEQUENCE [LARGE SCALE GENOMIC DNA]</scope>
    <source>
        <strain evidence="9 10">CC-CFT486</strain>
    </source>
</reference>
<name>A0A5C8NL63_9ACTN</name>
<keyword evidence="4 7" id="KW-0812">Transmembrane</keyword>
<feature type="transmembrane region" description="Helical" evidence="7">
    <location>
        <begin position="353"/>
        <end position="372"/>
    </location>
</feature>
<dbReference type="Proteomes" id="UP000321571">
    <property type="component" value="Unassembled WGS sequence"/>
</dbReference>
<dbReference type="InterPro" id="IPR000731">
    <property type="entry name" value="SSD"/>
</dbReference>
<dbReference type="Pfam" id="PF03176">
    <property type="entry name" value="MMPL"/>
    <property type="match status" value="2"/>
</dbReference>
<feature type="transmembrane region" description="Helical" evidence="7">
    <location>
        <begin position="168"/>
        <end position="187"/>
    </location>
</feature>
<comment type="similarity">
    <text evidence="2">Belongs to the resistance-nodulation-cell division (RND) (TC 2.A.6) family. MmpL subfamily.</text>
</comment>
<dbReference type="GO" id="GO:0005886">
    <property type="term" value="C:plasma membrane"/>
    <property type="evidence" value="ECO:0007669"/>
    <property type="project" value="UniProtKB-SubCell"/>
</dbReference>
<evidence type="ECO:0000256" key="5">
    <source>
        <dbReference type="ARBA" id="ARBA00022989"/>
    </source>
</evidence>
<feature type="transmembrane region" description="Helical" evidence="7">
    <location>
        <begin position="296"/>
        <end position="319"/>
    </location>
</feature>
<proteinExistence type="inferred from homology"/>